<name>A0A1J9R1N3_9PEZI</name>
<evidence type="ECO:0000256" key="1">
    <source>
        <dbReference type="SAM" id="MobiDB-lite"/>
    </source>
</evidence>
<keyword evidence="3" id="KW-1185">Reference proteome</keyword>
<dbReference type="STRING" id="236234.A0A1J9R1N3"/>
<dbReference type="AlphaFoldDB" id="A0A1J9R1N3"/>
<protein>
    <submittedName>
        <fullName evidence="2">Uncharacterized protein</fullName>
    </submittedName>
</protein>
<gene>
    <name evidence="2" type="ORF">BKCO1_2500050</name>
</gene>
<dbReference type="PANTHER" id="PTHR37540:SF5">
    <property type="entry name" value="TRANSCRIPTION FACTOR DOMAIN-CONTAINING PROTEIN"/>
    <property type="match status" value="1"/>
</dbReference>
<reference evidence="2 3" key="1">
    <citation type="submission" date="2016-10" db="EMBL/GenBank/DDBJ databases">
        <title>Proteomics and genomics reveal pathogen-plant mechanisms compatible with a hemibiotrophic lifestyle of Diplodia corticola.</title>
        <authorList>
            <person name="Fernandes I."/>
            <person name="De Jonge R."/>
            <person name="Van De Peer Y."/>
            <person name="Devreese B."/>
            <person name="Alves A."/>
            <person name="Esteves A.C."/>
        </authorList>
    </citation>
    <scope>NUCLEOTIDE SEQUENCE [LARGE SCALE GENOMIC DNA]</scope>
    <source>
        <strain evidence="2 3">CBS 112549</strain>
    </source>
</reference>
<proteinExistence type="predicted"/>
<accession>A0A1J9R1N3</accession>
<dbReference type="Proteomes" id="UP000183809">
    <property type="component" value="Unassembled WGS sequence"/>
</dbReference>
<dbReference type="EMBL" id="MNUE01000025">
    <property type="protein sequence ID" value="OJD34154.1"/>
    <property type="molecule type" value="Genomic_DNA"/>
</dbReference>
<comment type="caution">
    <text evidence="2">The sequence shown here is derived from an EMBL/GenBank/DDBJ whole genome shotgun (WGS) entry which is preliminary data.</text>
</comment>
<evidence type="ECO:0000313" key="3">
    <source>
        <dbReference type="Proteomes" id="UP000183809"/>
    </source>
</evidence>
<organism evidence="2 3">
    <name type="scientific">Diplodia corticola</name>
    <dbReference type="NCBI Taxonomy" id="236234"/>
    <lineage>
        <taxon>Eukaryota</taxon>
        <taxon>Fungi</taxon>
        <taxon>Dikarya</taxon>
        <taxon>Ascomycota</taxon>
        <taxon>Pezizomycotina</taxon>
        <taxon>Dothideomycetes</taxon>
        <taxon>Dothideomycetes incertae sedis</taxon>
        <taxon>Botryosphaeriales</taxon>
        <taxon>Botryosphaeriaceae</taxon>
        <taxon>Diplodia</taxon>
    </lineage>
</organism>
<sequence length="526" mass="59597">MSPQRPGPSGVSDPAETHQLAFRTAAPAFHTATASGNSPRRPLLFVHVDAASEQEKTKPRARSIKREIRSHVQFHVNEKKRRSGIQQWTRNLRQSAAVATSLGRQTIRGIGSGRLDPFETRPVKETPFYRSMMDFYFHDMPAQAPYAYDDVAVTSPKWAESLWRVSGFEPVSFFAIIHFVAILYGKLRGVDMTTEVVIWEQRAHSMVTEFLASGRPISDPIACAVGALALCASNEGSWEIADMHYTGLFALTHARGGLEAFAPVIQSGLIWCENDYAMRHMTVPAFHQELSPRSVQQWLEAFPPELRRQASLRHQSGQRRLPTVGADLDSILLSLHHLSIAQEPSWNARMNRPAMRKTFYDSEHKLLVILADSKTRQERSPTLSAAERVRSAVAQTAQLFLLAALREMPLQTAVNNLLVERLHTTVSAPGFIDQWIRTAHLHGLLWVLFVGWAVSTKDSRIVSPRQWFEEHLTQLMWQLDLRYEDLEEVLAQFPSTDAFCREPRRQLQSRSSVVDETCLVSSESWW</sequence>
<dbReference type="GeneID" id="31013560"/>
<dbReference type="RefSeq" id="XP_020130414.1">
    <property type="nucleotide sequence ID" value="XM_020273300.1"/>
</dbReference>
<evidence type="ECO:0000313" key="2">
    <source>
        <dbReference type="EMBL" id="OJD34154.1"/>
    </source>
</evidence>
<dbReference type="PANTHER" id="PTHR37540">
    <property type="entry name" value="TRANSCRIPTION FACTOR (ACR-2), PUTATIVE-RELATED-RELATED"/>
    <property type="match status" value="1"/>
</dbReference>
<dbReference type="OrthoDB" id="4158087at2759"/>
<feature type="region of interest" description="Disordered" evidence="1">
    <location>
        <begin position="1"/>
        <end position="24"/>
    </location>
</feature>